<gene>
    <name evidence="1" type="ORF">Pan189_15480</name>
</gene>
<evidence type="ECO:0000313" key="1">
    <source>
        <dbReference type="EMBL" id="QDT37176.1"/>
    </source>
</evidence>
<organism evidence="1 2">
    <name type="scientific">Stratiformator vulcanicus</name>
    <dbReference type="NCBI Taxonomy" id="2527980"/>
    <lineage>
        <taxon>Bacteria</taxon>
        <taxon>Pseudomonadati</taxon>
        <taxon>Planctomycetota</taxon>
        <taxon>Planctomycetia</taxon>
        <taxon>Planctomycetales</taxon>
        <taxon>Planctomycetaceae</taxon>
        <taxon>Stratiformator</taxon>
    </lineage>
</organism>
<name>A0A517QZU7_9PLAN</name>
<dbReference type="OrthoDB" id="277020at2"/>
<dbReference type="RefSeq" id="WP_145363314.1">
    <property type="nucleotide sequence ID" value="NZ_CP036268.1"/>
</dbReference>
<dbReference type="Proteomes" id="UP000317318">
    <property type="component" value="Chromosome"/>
</dbReference>
<keyword evidence="2" id="KW-1185">Reference proteome</keyword>
<dbReference type="KEGG" id="svp:Pan189_15480"/>
<evidence type="ECO:0000313" key="2">
    <source>
        <dbReference type="Proteomes" id="UP000317318"/>
    </source>
</evidence>
<sequence>MRLIIFWVAVVCGFIALTTSGVFGQYHLSDTGLPAQPIPASGCVGVGAGSGFFQLDEKASCCAPFPKPKSLRHGEEIARPPADSARVAESITSQDEIDAKVYAALLAPTSVDFDNTTLRSALNQFKAKLKANLVIDERALLDDGIKLDEQHVTLRLDDIPATIAIDEVLKPFHLSGSVRDGYYVITTQTESDESRASEVFEVSDLCAVEYQDGSSGFDATGLLSVIQQTTSGPWMNSEGGRLNQIEFGDQLILSFEAPDYLLAEVTVVLSRLRRAREGTIELPIDKRWSPRAKFAVNAVRLRERASSQLRGALKKEITVAFDDKPLQEVKDELALELGHPILIDEVALHDDGIDAMAEVNADLREIAIESILQVALEQLNLVIRNEGHFLRITTPTTNFDFPETAVYPVGDLAAELRAGEPITLDFDRVALLLRPIGRPWLSLDGRGGSMIPFGTGDLAALVIRCDQQTHAKVAALLHRIRTLRLRDASAK</sequence>
<proteinExistence type="predicted"/>
<protein>
    <submittedName>
        <fullName evidence="1">Uncharacterized protein</fullName>
    </submittedName>
</protein>
<dbReference type="EMBL" id="CP036268">
    <property type="protein sequence ID" value="QDT37176.1"/>
    <property type="molecule type" value="Genomic_DNA"/>
</dbReference>
<dbReference type="AlphaFoldDB" id="A0A517QZU7"/>
<reference evidence="1 2" key="1">
    <citation type="submission" date="2019-02" db="EMBL/GenBank/DDBJ databases">
        <title>Deep-cultivation of Planctomycetes and their phenomic and genomic characterization uncovers novel biology.</title>
        <authorList>
            <person name="Wiegand S."/>
            <person name="Jogler M."/>
            <person name="Boedeker C."/>
            <person name="Pinto D."/>
            <person name="Vollmers J."/>
            <person name="Rivas-Marin E."/>
            <person name="Kohn T."/>
            <person name="Peeters S.H."/>
            <person name="Heuer A."/>
            <person name="Rast P."/>
            <person name="Oberbeckmann S."/>
            <person name="Bunk B."/>
            <person name="Jeske O."/>
            <person name="Meyerdierks A."/>
            <person name="Storesund J.E."/>
            <person name="Kallscheuer N."/>
            <person name="Luecker S."/>
            <person name="Lage O.M."/>
            <person name="Pohl T."/>
            <person name="Merkel B.J."/>
            <person name="Hornburger P."/>
            <person name="Mueller R.-W."/>
            <person name="Bruemmer F."/>
            <person name="Labrenz M."/>
            <person name="Spormann A.M."/>
            <person name="Op den Camp H."/>
            <person name="Overmann J."/>
            <person name="Amann R."/>
            <person name="Jetten M.S.M."/>
            <person name="Mascher T."/>
            <person name="Medema M.H."/>
            <person name="Devos D.P."/>
            <person name="Kaster A.-K."/>
            <person name="Ovreas L."/>
            <person name="Rohde M."/>
            <person name="Galperin M.Y."/>
            <person name="Jogler C."/>
        </authorList>
    </citation>
    <scope>NUCLEOTIDE SEQUENCE [LARGE SCALE GENOMIC DNA]</scope>
    <source>
        <strain evidence="1 2">Pan189</strain>
    </source>
</reference>
<accession>A0A517QZU7</accession>